<dbReference type="GO" id="GO:0020037">
    <property type="term" value="F:heme binding"/>
    <property type="evidence" value="ECO:0007669"/>
    <property type="project" value="InterPro"/>
</dbReference>
<evidence type="ECO:0000256" key="5">
    <source>
        <dbReference type="ARBA" id="ARBA00022723"/>
    </source>
</evidence>
<dbReference type="InterPro" id="IPR010255">
    <property type="entry name" value="Haem_peroxidase_sf"/>
</dbReference>
<feature type="binding site" description="axial binding residue" evidence="9">
    <location>
        <position position="72"/>
    </location>
    <ligand>
        <name>heme b</name>
        <dbReference type="ChEBI" id="CHEBI:60344"/>
    </ligand>
    <ligandPart>
        <name>Fe</name>
        <dbReference type="ChEBI" id="CHEBI:18248"/>
    </ligandPart>
</feature>
<dbReference type="PANTHER" id="PTHR31235">
    <property type="entry name" value="PEROXIDASE 25-RELATED"/>
    <property type="match status" value="1"/>
</dbReference>
<keyword evidence="7 9" id="KW-0408">Iron</keyword>
<dbReference type="EC" id="1.11.1.7" evidence="2"/>
<dbReference type="EMBL" id="QGNW01002177">
    <property type="protein sequence ID" value="RVW24243.1"/>
    <property type="molecule type" value="Genomic_DNA"/>
</dbReference>
<evidence type="ECO:0000256" key="9">
    <source>
        <dbReference type="PIRSR" id="PIRSR600823-3"/>
    </source>
</evidence>
<comment type="cofactor">
    <cofactor evidence="9">
        <name>Ca(2+)</name>
        <dbReference type="ChEBI" id="CHEBI:29108"/>
    </cofactor>
    <text evidence="9">Binds 2 calcium ions per subunit.</text>
</comment>
<dbReference type="InterPro" id="IPR002016">
    <property type="entry name" value="Haem_peroxidase"/>
</dbReference>
<feature type="domain" description="Plant heme peroxidase family profile" evidence="12">
    <location>
        <begin position="21"/>
        <end position="109"/>
    </location>
</feature>
<evidence type="ECO:0000256" key="11">
    <source>
        <dbReference type="SAM" id="SignalP"/>
    </source>
</evidence>
<evidence type="ECO:0000256" key="6">
    <source>
        <dbReference type="ARBA" id="ARBA00023002"/>
    </source>
</evidence>
<evidence type="ECO:0000256" key="3">
    <source>
        <dbReference type="ARBA" id="ARBA00022559"/>
    </source>
</evidence>
<keyword evidence="5 9" id="KW-0479">Metal-binding</keyword>
<dbReference type="GO" id="GO:0140825">
    <property type="term" value="F:lactoperoxidase activity"/>
    <property type="evidence" value="ECO:0007669"/>
    <property type="project" value="UniProtKB-EC"/>
</dbReference>
<evidence type="ECO:0000256" key="1">
    <source>
        <dbReference type="ARBA" id="ARBA00000189"/>
    </source>
</evidence>
<dbReference type="PROSITE" id="PS50873">
    <property type="entry name" value="PEROXIDASE_4"/>
    <property type="match status" value="1"/>
</dbReference>
<keyword evidence="6" id="KW-0560">Oxidoreductase</keyword>
<protein>
    <recommendedName>
        <fullName evidence="2">peroxidase</fullName>
        <ecNumber evidence="2">1.11.1.7</ecNumber>
    </recommendedName>
</protein>
<dbReference type="GO" id="GO:0046872">
    <property type="term" value="F:metal ion binding"/>
    <property type="evidence" value="ECO:0007669"/>
    <property type="project" value="UniProtKB-KW"/>
</dbReference>
<evidence type="ECO:0000256" key="4">
    <source>
        <dbReference type="ARBA" id="ARBA00022617"/>
    </source>
</evidence>
<dbReference type="InterPro" id="IPR000823">
    <property type="entry name" value="Peroxidase_pln"/>
</dbReference>
<keyword evidence="9" id="KW-0106">Calcium</keyword>
<feature type="binding site" evidence="8">
    <location>
        <position position="42"/>
    </location>
    <ligand>
        <name>substrate</name>
    </ligand>
</feature>
<comment type="cofactor">
    <cofactor evidence="9">
        <name>heme b</name>
        <dbReference type="ChEBI" id="CHEBI:60344"/>
    </cofactor>
    <text evidence="9">Binds 1 heme b (iron(II)-protoporphyrin IX) group per subunit.</text>
</comment>
<keyword evidence="4" id="KW-0349">Heme</keyword>
<comment type="catalytic activity">
    <reaction evidence="1">
        <text>2 a phenolic donor + H2O2 = 2 a phenolic radical donor + 2 H2O</text>
        <dbReference type="Rhea" id="RHEA:56136"/>
        <dbReference type="ChEBI" id="CHEBI:15377"/>
        <dbReference type="ChEBI" id="CHEBI:16240"/>
        <dbReference type="ChEBI" id="CHEBI:139520"/>
        <dbReference type="ChEBI" id="CHEBI:139521"/>
        <dbReference type="EC" id="1.11.1.7"/>
    </reaction>
</comment>
<dbReference type="AlphaFoldDB" id="A0A438CM18"/>
<dbReference type="GO" id="GO:0006979">
    <property type="term" value="P:response to oxidative stress"/>
    <property type="evidence" value="ECO:0007669"/>
    <property type="project" value="InterPro"/>
</dbReference>
<dbReference type="Gene3D" id="1.10.420.10">
    <property type="entry name" value="Peroxidase, domain 2"/>
    <property type="match status" value="1"/>
</dbReference>
<keyword evidence="11" id="KW-0732">Signal</keyword>
<evidence type="ECO:0000313" key="13">
    <source>
        <dbReference type="EMBL" id="RVW24243.1"/>
    </source>
</evidence>
<proteinExistence type="inferred from homology"/>
<name>A0A438CM18_VITVI</name>
<feature type="binding site" evidence="9">
    <location>
        <position position="73"/>
    </location>
    <ligand>
        <name>Ca(2+)</name>
        <dbReference type="ChEBI" id="CHEBI:29108"/>
        <label>2</label>
    </ligand>
</feature>
<accession>A0A438CM18</accession>
<evidence type="ECO:0000256" key="2">
    <source>
        <dbReference type="ARBA" id="ARBA00012313"/>
    </source>
</evidence>
<dbReference type="SUPFAM" id="SSF48113">
    <property type="entry name" value="Heme-dependent peroxidases"/>
    <property type="match status" value="1"/>
</dbReference>
<feature type="signal peptide" evidence="11">
    <location>
        <begin position="1"/>
        <end position="16"/>
    </location>
</feature>
<feature type="chain" id="PRO_5019434451" description="peroxidase" evidence="11">
    <location>
        <begin position="17"/>
        <end position="109"/>
    </location>
</feature>
<dbReference type="Proteomes" id="UP000288805">
    <property type="component" value="Unassembled WGS sequence"/>
</dbReference>
<sequence length="109" mass="12315">MYALLLLMLLQRFMSTKRTNWKGSIGRRDDRVSLASETANLPTFHDSIELQKQKFVDKGLNDQDLVALVGDHTIGTSACQFFSDKLYNFNTTMGNGVEPFIDPAFLPQL</sequence>
<reference evidence="13 14" key="1">
    <citation type="journal article" date="2018" name="PLoS Genet.">
        <title>Population sequencing reveals clonal diversity and ancestral inbreeding in the grapevine cultivar Chardonnay.</title>
        <authorList>
            <person name="Roach M.J."/>
            <person name="Johnson D.L."/>
            <person name="Bohlmann J."/>
            <person name="van Vuuren H.J."/>
            <person name="Jones S.J."/>
            <person name="Pretorius I.S."/>
            <person name="Schmidt S.A."/>
            <person name="Borneman A.R."/>
        </authorList>
    </citation>
    <scope>NUCLEOTIDE SEQUENCE [LARGE SCALE GENOMIC DNA]</scope>
    <source>
        <strain evidence="14">cv. Chardonnay</strain>
        <tissue evidence="13">Leaf</tissue>
    </source>
</reference>
<evidence type="ECO:0000256" key="10">
    <source>
        <dbReference type="RuleBase" id="RU004241"/>
    </source>
</evidence>
<comment type="caution">
    <text evidence="13">The sequence shown here is derived from an EMBL/GenBank/DDBJ whole genome shotgun (WGS) entry which is preliminary data.</text>
</comment>
<evidence type="ECO:0000256" key="8">
    <source>
        <dbReference type="PIRSR" id="PIRSR600823-2"/>
    </source>
</evidence>
<organism evidence="13 14">
    <name type="scientific">Vitis vinifera</name>
    <name type="common">Grape</name>
    <dbReference type="NCBI Taxonomy" id="29760"/>
    <lineage>
        <taxon>Eukaryota</taxon>
        <taxon>Viridiplantae</taxon>
        <taxon>Streptophyta</taxon>
        <taxon>Embryophyta</taxon>
        <taxon>Tracheophyta</taxon>
        <taxon>Spermatophyta</taxon>
        <taxon>Magnoliopsida</taxon>
        <taxon>eudicotyledons</taxon>
        <taxon>Gunneridae</taxon>
        <taxon>Pentapetalae</taxon>
        <taxon>rosids</taxon>
        <taxon>Vitales</taxon>
        <taxon>Vitaceae</taxon>
        <taxon>Viteae</taxon>
        <taxon>Vitis</taxon>
    </lineage>
</organism>
<evidence type="ECO:0000259" key="12">
    <source>
        <dbReference type="PROSITE" id="PS50873"/>
    </source>
</evidence>
<evidence type="ECO:0000256" key="7">
    <source>
        <dbReference type="ARBA" id="ARBA00023004"/>
    </source>
</evidence>
<comment type="similarity">
    <text evidence="10">Belongs to the peroxidase family.</text>
</comment>
<evidence type="ECO:0000313" key="14">
    <source>
        <dbReference type="Proteomes" id="UP000288805"/>
    </source>
</evidence>
<dbReference type="Pfam" id="PF00141">
    <property type="entry name" value="peroxidase"/>
    <property type="match status" value="1"/>
</dbReference>
<keyword evidence="3 13" id="KW-0575">Peroxidase</keyword>
<gene>
    <name evidence="13" type="primary">PNC2_3</name>
    <name evidence="13" type="ORF">CK203_091381</name>
</gene>
<dbReference type="Gene3D" id="1.10.520.10">
    <property type="match status" value="1"/>
</dbReference>